<dbReference type="Pfam" id="PF00270">
    <property type="entry name" value="DEAD"/>
    <property type="match status" value="1"/>
</dbReference>
<evidence type="ECO:0000256" key="4">
    <source>
        <dbReference type="ARBA" id="ARBA00022723"/>
    </source>
</evidence>
<evidence type="ECO:0000313" key="12">
    <source>
        <dbReference type="Proteomes" id="UP000676506"/>
    </source>
</evidence>
<feature type="domain" description="HD Cas3-type" evidence="10">
    <location>
        <begin position="27"/>
        <end position="221"/>
    </location>
</feature>
<comment type="similarity">
    <text evidence="2">In the central section; belongs to the CRISPR-associated helicase Cas3 family.</text>
</comment>
<keyword evidence="7" id="KW-0347">Helicase</keyword>
<dbReference type="NCBIfam" id="TIGR01596">
    <property type="entry name" value="cas3_HD"/>
    <property type="match status" value="1"/>
</dbReference>
<dbReference type="InterPro" id="IPR006483">
    <property type="entry name" value="CRISPR-assoc_Cas3_HD"/>
</dbReference>
<evidence type="ECO:0000256" key="5">
    <source>
        <dbReference type="ARBA" id="ARBA00022741"/>
    </source>
</evidence>
<dbReference type="InterPro" id="IPR006474">
    <property type="entry name" value="Helicase_Cas3_CRISPR-ass_core"/>
</dbReference>
<dbReference type="SUPFAM" id="SSF52540">
    <property type="entry name" value="P-loop containing nucleoside triphosphate hydrolases"/>
    <property type="match status" value="1"/>
</dbReference>
<dbReference type="Pfam" id="PF18019">
    <property type="entry name" value="Cas3_HD"/>
    <property type="match status" value="1"/>
</dbReference>
<dbReference type="InterPro" id="IPR054712">
    <property type="entry name" value="Cas3-like_dom"/>
</dbReference>
<accession>A0ABX8BAT7</accession>
<keyword evidence="3" id="KW-0540">Nuclease</keyword>
<keyword evidence="9" id="KW-0051">Antiviral defense</keyword>
<evidence type="ECO:0000256" key="8">
    <source>
        <dbReference type="ARBA" id="ARBA00022840"/>
    </source>
</evidence>
<dbReference type="PANTHER" id="PTHR47963">
    <property type="entry name" value="DEAD-BOX ATP-DEPENDENT RNA HELICASE 47, MITOCHONDRIAL"/>
    <property type="match status" value="1"/>
</dbReference>
<gene>
    <name evidence="11" type="primary">cas3</name>
    <name evidence="11" type="ORF">J8C06_13400</name>
</gene>
<dbReference type="Gene3D" id="1.10.3210.30">
    <property type="match status" value="1"/>
</dbReference>
<dbReference type="InterPro" id="IPR011545">
    <property type="entry name" value="DEAD/DEAH_box_helicase_dom"/>
</dbReference>
<evidence type="ECO:0000256" key="6">
    <source>
        <dbReference type="ARBA" id="ARBA00022801"/>
    </source>
</evidence>
<dbReference type="SMART" id="SM00487">
    <property type="entry name" value="DEXDc"/>
    <property type="match status" value="1"/>
</dbReference>
<evidence type="ECO:0000256" key="9">
    <source>
        <dbReference type="ARBA" id="ARBA00023118"/>
    </source>
</evidence>
<dbReference type="InterPro" id="IPR027417">
    <property type="entry name" value="P-loop_NTPase"/>
</dbReference>
<name>A0ABX8BAT7_9BACT</name>
<dbReference type="PROSITE" id="PS51643">
    <property type="entry name" value="HD_CAS3"/>
    <property type="match status" value="1"/>
</dbReference>
<organism evidence="11 12">
    <name type="scientific">Chloracidobacterium validum</name>
    <dbReference type="NCBI Taxonomy" id="2821543"/>
    <lineage>
        <taxon>Bacteria</taxon>
        <taxon>Pseudomonadati</taxon>
        <taxon>Acidobacteriota</taxon>
        <taxon>Terriglobia</taxon>
        <taxon>Terriglobales</taxon>
        <taxon>Acidobacteriaceae</taxon>
        <taxon>Chloracidobacterium</taxon>
    </lineage>
</organism>
<keyword evidence="4" id="KW-0479">Metal-binding</keyword>
<dbReference type="Pfam" id="PF18395">
    <property type="entry name" value="Cas3_C"/>
    <property type="match status" value="1"/>
</dbReference>
<evidence type="ECO:0000259" key="10">
    <source>
        <dbReference type="PROSITE" id="PS51643"/>
    </source>
</evidence>
<dbReference type="Gene3D" id="3.40.50.300">
    <property type="entry name" value="P-loop containing nucleotide triphosphate hydrolases"/>
    <property type="match status" value="2"/>
</dbReference>
<reference evidence="11 12" key="1">
    <citation type="submission" date="2021-03" db="EMBL/GenBank/DDBJ databases">
        <title>Genomic and phenotypic characterization of Chloracidobacterium isolates provides evidence for multiple species.</title>
        <authorList>
            <person name="Saini M.K."/>
            <person name="Costas A.M.G."/>
            <person name="Tank M."/>
            <person name="Bryant D.A."/>
        </authorList>
    </citation>
    <scope>NUCLEOTIDE SEQUENCE [LARGE SCALE GENOMIC DNA]</scope>
    <source>
        <strain evidence="11 12">BV2-C</strain>
    </source>
</reference>
<evidence type="ECO:0000256" key="7">
    <source>
        <dbReference type="ARBA" id="ARBA00022806"/>
    </source>
</evidence>
<proteinExistence type="inferred from homology"/>
<dbReference type="InterPro" id="IPR041372">
    <property type="entry name" value="Cas3_C"/>
</dbReference>
<evidence type="ECO:0000256" key="2">
    <source>
        <dbReference type="ARBA" id="ARBA00009046"/>
    </source>
</evidence>
<dbReference type="Pfam" id="PF22590">
    <property type="entry name" value="Cas3-like_C_2"/>
    <property type="match status" value="1"/>
</dbReference>
<comment type="similarity">
    <text evidence="1">In the N-terminal section; belongs to the CRISPR-associated nuclease Cas3-HD family.</text>
</comment>
<keyword evidence="5" id="KW-0547">Nucleotide-binding</keyword>
<evidence type="ECO:0000256" key="1">
    <source>
        <dbReference type="ARBA" id="ARBA00006847"/>
    </source>
</evidence>
<sequence>MGEQRIEQLIKFWGKAGKEEEKEEEKKAPPYHSVLCHVIDVALVAEALLLSPATRPPGFLESLTGSRCSSPLLKVIRWVAFIVSLHDVGKISPGFQKKRPDLVNQFLPKDHFPYSRQDEPDHGLVTLLTLPNILSCLGQIEDEVAEPLARAVGGHHGSFPAHPSLPDEVGKQPWETARKELVQVLAEVFELAWDEVPFTPETLTGSFLMTLAGLTTVADWIGSDERWFPYTGDQITDMAGLKAYVAERREVAQQAVMALHLGEALFRSDDIEFASLFAHIPNFAPNQCQQTARSVAGQLTGPSLLIIETPMGSGKTEAALGVADMWMRQRGMRGLYYALPTQATGNQMFKRVKTFLERHPARTGTQTELHLLHGNADFEHAYQELKATAVFGAEENAGITASHWFTARKRGLIAPFAVGTVDQCLLSVLQSRHMFVRLFGLAGKVVVIDEVHAYDTYSSTVLDRLLSWLRALNTSVILLSATLPQKRRTELLRAYGSSCHRVASVTYPCVIGVSANGDTTAEQVRDLPGRAFTLHVLQKARRDWWSTVADHLERDLAGGGCAACIVNTVGDAQALYTYLKNRAGLADTHVLLFHARFPLGQRMEIENQVETWFGKGSRCRPRKAILVATQVIEQSLDVDFDVMVTELAPVDLVLQRGGRLQRHDRDRPERFTEEAVLYCLSPELSDPTPDFGNSAFVYEPYILLKSALALRQVTTVQLPTDVEGLIAKVYGPDDLACPDCLRDTLQAWKHLAEGQERAESYLGKAASIPAPHDNGDECVLRELAHVMDDDELLAPARTRLARPTITFVPLHREQGHLYLAAPDRRTVDLNETPDRAQAQAILRQGVTISHPHWVKYFQSQPVPSGWAKSPLLKHCRVAELEDGSLSQQGLTLSLNPELGVVFSYLSPSGQPAR</sequence>
<dbReference type="EMBL" id="CP072649">
    <property type="protein sequence ID" value="QUW04043.1"/>
    <property type="molecule type" value="Genomic_DNA"/>
</dbReference>
<dbReference type="InterPro" id="IPR014001">
    <property type="entry name" value="Helicase_ATP-bd"/>
</dbReference>
<keyword evidence="6" id="KW-0378">Hydrolase</keyword>
<dbReference type="CDD" id="cd17930">
    <property type="entry name" value="DEXHc_cas3"/>
    <property type="match status" value="1"/>
</dbReference>
<evidence type="ECO:0000256" key="3">
    <source>
        <dbReference type="ARBA" id="ARBA00022722"/>
    </source>
</evidence>
<dbReference type="PANTHER" id="PTHR47963:SF9">
    <property type="entry name" value="CRISPR-ASSOCIATED ENDONUCLEASE_HELICASE CAS3"/>
    <property type="match status" value="1"/>
</dbReference>
<keyword evidence="12" id="KW-1185">Reference proteome</keyword>
<protein>
    <submittedName>
        <fullName evidence="11">CRISPR-associated helicase Cas3</fullName>
    </submittedName>
</protein>
<dbReference type="CDD" id="cd09641">
    <property type="entry name" value="Cas3''_I"/>
    <property type="match status" value="1"/>
</dbReference>
<dbReference type="NCBIfam" id="TIGR01587">
    <property type="entry name" value="cas3_core"/>
    <property type="match status" value="1"/>
</dbReference>
<evidence type="ECO:0000313" key="11">
    <source>
        <dbReference type="EMBL" id="QUW04043.1"/>
    </source>
</evidence>
<keyword evidence="8" id="KW-0067">ATP-binding</keyword>
<dbReference type="RefSeq" id="WP_211429932.1">
    <property type="nucleotide sequence ID" value="NZ_CP072649.1"/>
</dbReference>
<dbReference type="InterPro" id="IPR050547">
    <property type="entry name" value="DEAD_box_RNA_helicases"/>
</dbReference>
<dbReference type="Proteomes" id="UP000676506">
    <property type="component" value="Chromosome 2"/>
</dbReference>
<dbReference type="InterPro" id="IPR038257">
    <property type="entry name" value="CRISPR-assoc_Cas3_HD_sf"/>
</dbReference>